<name>A0AAP6EDR2_9ACTN</name>
<proteinExistence type="predicted"/>
<comment type="caution">
    <text evidence="1">The sequence shown here is derived from an EMBL/GenBank/DDBJ whole genome shotgun (WGS) entry which is preliminary data.</text>
</comment>
<protein>
    <submittedName>
        <fullName evidence="1">Transcriptional regulator</fullName>
    </submittedName>
</protein>
<dbReference type="EMBL" id="JARAWC010000001">
    <property type="protein sequence ID" value="MDX2958416.1"/>
    <property type="molecule type" value="Genomic_DNA"/>
</dbReference>
<organism evidence="1 4">
    <name type="scientific">Streptomyces acidiscabies</name>
    <dbReference type="NCBI Taxonomy" id="42234"/>
    <lineage>
        <taxon>Bacteria</taxon>
        <taxon>Bacillati</taxon>
        <taxon>Actinomycetota</taxon>
        <taxon>Actinomycetes</taxon>
        <taxon>Kitasatosporales</taxon>
        <taxon>Streptomycetaceae</taxon>
        <taxon>Streptomyces</taxon>
    </lineage>
</organism>
<dbReference type="GeneID" id="69808459"/>
<reference evidence="1 3" key="1">
    <citation type="journal article" date="2023" name="Microb. Genom.">
        <title>Mesoterricola silvestris gen. nov., sp. nov., Mesoterricola sediminis sp. nov., Geothrix oryzae sp. nov., Geothrix edaphica sp. nov., Geothrix rubra sp. nov., and Geothrix limicola sp. nov., six novel members of Acidobacteriota isolated from soils.</title>
        <authorList>
            <person name="Weisberg A.J."/>
            <person name="Pearce E."/>
            <person name="Kramer C.G."/>
            <person name="Chang J.H."/>
            <person name="Clarke C.R."/>
        </authorList>
    </citation>
    <scope>NUCLEOTIDE SEQUENCE</scope>
    <source>
        <strain evidence="2 3">NB05-1H</strain>
        <strain evidence="1">NRRL_B-16521</strain>
    </source>
</reference>
<accession>A0AAP6EDR2</accession>
<keyword evidence="3" id="KW-1185">Reference proteome</keyword>
<evidence type="ECO:0000313" key="3">
    <source>
        <dbReference type="Proteomes" id="UP001272987"/>
    </source>
</evidence>
<evidence type="ECO:0000313" key="4">
    <source>
        <dbReference type="Proteomes" id="UP001282288"/>
    </source>
</evidence>
<dbReference type="Proteomes" id="UP001282288">
    <property type="component" value="Unassembled WGS sequence"/>
</dbReference>
<dbReference type="EMBL" id="JARAWP010000014">
    <property type="protein sequence ID" value="MDX3021078.1"/>
    <property type="molecule type" value="Genomic_DNA"/>
</dbReference>
<dbReference type="RefSeq" id="WP_010357747.1">
    <property type="nucleotide sequence ID" value="NZ_BCMK01000055.1"/>
</dbReference>
<gene>
    <name evidence="1" type="ORF">PV399_01595</name>
    <name evidence="2" type="ORF">PV666_24765</name>
</gene>
<evidence type="ECO:0000313" key="2">
    <source>
        <dbReference type="EMBL" id="MDX3021078.1"/>
    </source>
</evidence>
<dbReference type="Proteomes" id="UP001272987">
    <property type="component" value="Unassembled WGS sequence"/>
</dbReference>
<dbReference type="AlphaFoldDB" id="A0AAP6EDR2"/>
<evidence type="ECO:0000313" key="1">
    <source>
        <dbReference type="EMBL" id="MDX2958416.1"/>
    </source>
</evidence>
<sequence>MPLPVLHALRCAGAASPTRIGAFTGLTEPDVESALIDLGVEGFVTRSYDAWSLTDAGRAENVRRVTAELDAAGARDSLRAALQRFLVLNPELLDLCTAWQLRPEHGTFSVNDHTDPAYDARVLDRFADLDRRFAPVGDELAAALPRLGRYRVRLSGALERAVGGERQFVTDSTASYHTIWAELHEDLLVTLGLPR</sequence>